<reference evidence="9 10" key="1">
    <citation type="submission" date="2018-10" db="EMBL/GenBank/DDBJ databases">
        <title>Genome sequencing of Mucilaginibacter sp. HYN0043.</title>
        <authorList>
            <person name="Kim M."/>
            <person name="Yi H."/>
        </authorList>
    </citation>
    <scope>NUCLEOTIDE SEQUENCE [LARGE SCALE GENOMIC DNA]</scope>
    <source>
        <strain evidence="9 10">HYN0043</strain>
    </source>
</reference>
<dbReference type="SUPFAM" id="SSF111369">
    <property type="entry name" value="HlyD-like secretion proteins"/>
    <property type="match status" value="3"/>
</dbReference>
<dbReference type="Pfam" id="PF25917">
    <property type="entry name" value="BSH_RND"/>
    <property type="match status" value="1"/>
</dbReference>
<dbReference type="Gene3D" id="2.40.30.170">
    <property type="match status" value="1"/>
</dbReference>
<keyword evidence="2 6" id="KW-0812">Transmembrane</keyword>
<dbReference type="Pfam" id="PF25954">
    <property type="entry name" value="Beta-barrel_RND_2"/>
    <property type="match status" value="1"/>
</dbReference>
<gene>
    <name evidence="9" type="ORF">HYN43_002990</name>
</gene>
<evidence type="ECO:0000313" key="10">
    <source>
        <dbReference type="Proteomes" id="UP000270046"/>
    </source>
</evidence>
<dbReference type="AlphaFoldDB" id="A0A494VTQ6"/>
<dbReference type="OrthoDB" id="9811754at2"/>
<evidence type="ECO:0000259" key="8">
    <source>
        <dbReference type="Pfam" id="PF25954"/>
    </source>
</evidence>
<organism evidence="9 10">
    <name type="scientific">Mucilaginibacter celer</name>
    <dbReference type="NCBI Taxonomy" id="2305508"/>
    <lineage>
        <taxon>Bacteria</taxon>
        <taxon>Pseudomonadati</taxon>
        <taxon>Bacteroidota</taxon>
        <taxon>Sphingobacteriia</taxon>
        <taxon>Sphingobacteriales</taxon>
        <taxon>Sphingobacteriaceae</taxon>
        <taxon>Mucilaginibacter</taxon>
    </lineage>
</organism>
<evidence type="ECO:0000256" key="2">
    <source>
        <dbReference type="ARBA" id="ARBA00022692"/>
    </source>
</evidence>
<evidence type="ECO:0000256" key="4">
    <source>
        <dbReference type="ARBA" id="ARBA00023136"/>
    </source>
</evidence>
<evidence type="ECO:0000256" key="1">
    <source>
        <dbReference type="ARBA" id="ARBA00004167"/>
    </source>
</evidence>
<feature type="domain" description="CusB-like beta-barrel" evidence="8">
    <location>
        <begin position="271"/>
        <end position="309"/>
    </location>
</feature>
<keyword evidence="3 6" id="KW-1133">Transmembrane helix</keyword>
<protein>
    <submittedName>
        <fullName evidence="9">HlyD family efflux transporter periplasmic adaptor subunit</fullName>
    </submittedName>
</protein>
<evidence type="ECO:0000256" key="3">
    <source>
        <dbReference type="ARBA" id="ARBA00022989"/>
    </source>
</evidence>
<comment type="subcellular location">
    <subcellularLocation>
        <location evidence="1">Membrane</location>
        <topology evidence="1">Single-pass membrane protein</topology>
    </subcellularLocation>
</comment>
<accession>A0A494VTQ6</accession>
<proteinExistence type="predicted"/>
<dbReference type="GO" id="GO:0016020">
    <property type="term" value="C:membrane"/>
    <property type="evidence" value="ECO:0007669"/>
    <property type="project" value="UniProtKB-SubCell"/>
</dbReference>
<dbReference type="InterPro" id="IPR058792">
    <property type="entry name" value="Beta-barrel_RND_2"/>
</dbReference>
<evidence type="ECO:0000256" key="6">
    <source>
        <dbReference type="SAM" id="Phobius"/>
    </source>
</evidence>
<dbReference type="InterPro" id="IPR050739">
    <property type="entry name" value="MFP"/>
</dbReference>
<keyword evidence="10" id="KW-1185">Reference proteome</keyword>
<evidence type="ECO:0000313" key="9">
    <source>
        <dbReference type="EMBL" id="AYL94322.1"/>
    </source>
</evidence>
<dbReference type="GO" id="GO:0055085">
    <property type="term" value="P:transmembrane transport"/>
    <property type="evidence" value="ECO:0007669"/>
    <property type="project" value="InterPro"/>
</dbReference>
<keyword evidence="5" id="KW-0175">Coiled coil</keyword>
<dbReference type="KEGG" id="muh:HYN43_002990"/>
<dbReference type="EMBL" id="CP032869">
    <property type="protein sequence ID" value="AYL94322.1"/>
    <property type="molecule type" value="Genomic_DNA"/>
</dbReference>
<dbReference type="Gene3D" id="2.40.50.100">
    <property type="match status" value="1"/>
</dbReference>
<feature type="coiled-coil region" evidence="5">
    <location>
        <begin position="137"/>
        <end position="195"/>
    </location>
</feature>
<evidence type="ECO:0000256" key="5">
    <source>
        <dbReference type="SAM" id="Coils"/>
    </source>
</evidence>
<feature type="domain" description="Multidrug resistance protein MdtA-like barrel-sandwich hybrid" evidence="7">
    <location>
        <begin position="72"/>
        <end position="265"/>
    </location>
</feature>
<dbReference type="PANTHER" id="PTHR30386:SF26">
    <property type="entry name" value="TRANSPORT PROTEIN COMB"/>
    <property type="match status" value="1"/>
</dbReference>
<dbReference type="InterPro" id="IPR058625">
    <property type="entry name" value="MdtA-like_BSH"/>
</dbReference>
<sequence>MENSVNQQVSPEKLTATELAKERKRKHRIILFNVVSFLIVFAALAWAAVTYFHLDKSVFTDDAQVEAYINPINTRITGYIRDIRFTEHQRVKRGDTLVIIDNREYQILVDQAAAVLMDAQAGRLVVNSSEDVARNGIDISTANISEIKARLDNAEANYKRYASLVADDVVTQFQFDQIKAERDALKAKYTALKHARQSARLTTDESQKRLTVADAAIAKARAALEYTKLNLSYTIITAPYDGVVGRKTIEEGQLVQPGQTLVSIVRGDEKWVTANYTEAQLGYLRIGQKVNIKVDAVSGKLYEGEIFSVSEATGSRFSTVPTDNSTGNFVKVQQRFPVKIKLSADNKPESVALLKTGMNAEVELIK</sequence>
<feature type="transmembrane region" description="Helical" evidence="6">
    <location>
        <begin position="30"/>
        <end position="54"/>
    </location>
</feature>
<keyword evidence="4 6" id="KW-0472">Membrane</keyword>
<dbReference type="Gene3D" id="1.10.287.470">
    <property type="entry name" value="Helix hairpin bin"/>
    <property type="match status" value="1"/>
</dbReference>
<dbReference type="RefSeq" id="WP_119408041.1">
    <property type="nucleotide sequence ID" value="NZ_CP032869.1"/>
</dbReference>
<dbReference type="PANTHER" id="PTHR30386">
    <property type="entry name" value="MEMBRANE FUSION SUBUNIT OF EMRAB-TOLC MULTIDRUG EFFLUX PUMP"/>
    <property type="match status" value="1"/>
</dbReference>
<evidence type="ECO:0000259" key="7">
    <source>
        <dbReference type="Pfam" id="PF25917"/>
    </source>
</evidence>
<dbReference type="Proteomes" id="UP000270046">
    <property type="component" value="Chromosome"/>
</dbReference>
<name>A0A494VTQ6_9SPHI</name>